<evidence type="ECO:0000313" key="2">
    <source>
        <dbReference type="Proteomes" id="UP000789525"/>
    </source>
</evidence>
<sequence length="718" mass="74660">LLPGGKLSNGVDFPDIRPWSTTRRCCSKLASDPNASEAFSSPFISSSSTGVFVISDGRRCPNRQEASDRLRSSLWGLALRWHRDLLQCPLVTLCLLSVTLHDAQPLMASSQTPDTHVSPTIGLHPHQPQHPPIDKEAALRQLAAQAKISQTQNKLSNVPFSALEKRLDEESLTPKQSPSVLLLDPLSFDKSITDTQRMPPPPAPSQTLFSSILDTTTDIETRPAKRQKLGPSGTARAMAPSANGFSIPHIISTDANDHHESKRKPHSNSNSHTKASASSHSPKKKASSKKAPRTSLPMADKEQLAAKTLASLLVAKGSPKSPVKSRSDRSSIHEDDTSSVAGDDRRTKSLRRAPSSVSSVDAAMADASLSVNGDASTTDGNGSGMDTVPGSPALSATQRERDSAELLLLLATSPSPARNTTRRAPLPTNRAGSHGPVPTIEPRVLFQESSSSISASNSGSTKSSKGLNEPFFPTSVTSNITPSSLLPAPPSPSKKSSSTSKTSEDRFMVPQTLAALGIYPSGNGNSGTPSTSMLQPPFTPGESLHGNPSTNFGSATAGFGTGFALGLGALGPSTPTAGLSFNMADYINFTPTPGGGFSPVQKPATSKTGNSGSGLLAAPVSIGVQNIFASGGPSSSLEFGTAAGALSPKKSDSPEKKRSKKTSLSSNADKKSEASTLAAVAAKTERLGDSNIDGELSASLKGTTKQTNNGDPTSTEAS</sequence>
<keyword evidence="2" id="KW-1185">Reference proteome</keyword>
<feature type="non-terminal residue" evidence="1">
    <location>
        <position position="1"/>
    </location>
</feature>
<protein>
    <submittedName>
        <fullName evidence="1">10360_t:CDS:1</fullName>
    </submittedName>
</protein>
<dbReference type="EMBL" id="CAJVPT010022240">
    <property type="protein sequence ID" value="CAG8658985.1"/>
    <property type="molecule type" value="Genomic_DNA"/>
</dbReference>
<comment type="caution">
    <text evidence="1">The sequence shown here is derived from an EMBL/GenBank/DDBJ whole genome shotgun (WGS) entry which is preliminary data.</text>
</comment>
<organism evidence="1 2">
    <name type="scientific">Acaulospora colombiana</name>
    <dbReference type="NCBI Taxonomy" id="27376"/>
    <lineage>
        <taxon>Eukaryota</taxon>
        <taxon>Fungi</taxon>
        <taxon>Fungi incertae sedis</taxon>
        <taxon>Mucoromycota</taxon>
        <taxon>Glomeromycotina</taxon>
        <taxon>Glomeromycetes</taxon>
        <taxon>Diversisporales</taxon>
        <taxon>Acaulosporaceae</taxon>
        <taxon>Acaulospora</taxon>
    </lineage>
</organism>
<proteinExistence type="predicted"/>
<evidence type="ECO:0000313" key="1">
    <source>
        <dbReference type="EMBL" id="CAG8658985.1"/>
    </source>
</evidence>
<gene>
    <name evidence="1" type="ORF">ACOLOM_LOCUS8515</name>
</gene>
<accession>A0ACA9NJ56</accession>
<name>A0ACA9NJ56_9GLOM</name>
<dbReference type="Proteomes" id="UP000789525">
    <property type="component" value="Unassembled WGS sequence"/>
</dbReference>
<reference evidence="1" key="1">
    <citation type="submission" date="2021-06" db="EMBL/GenBank/DDBJ databases">
        <authorList>
            <person name="Kallberg Y."/>
            <person name="Tangrot J."/>
            <person name="Rosling A."/>
        </authorList>
    </citation>
    <scope>NUCLEOTIDE SEQUENCE</scope>
    <source>
        <strain evidence="1">CL356</strain>
    </source>
</reference>